<feature type="transmembrane region" description="Helical" evidence="2">
    <location>
        <begin position="181"/>
        <end position="202"/>
    </location>
</feature>
<feature type="transmembrane region" description="Helical" evidence="2">
    <location>
        <begin position="59"/>
        <end position="79"/>
    </location>
</feature>
<feature type="region of interest" description="Disordered" evidence="1">
    <location>
        <begin position="377"/>
        <end position="405"/>
    </location>
</feature>
<gene>
    <name evidence="3" type="ORF">MVEN_01102700</name>
</gene>
<dbReference type="EMBL" id="JACAZI010000008">
    <property type="protein sequence ID" value="KAF7354152.1"/>
    <property type="molecule type" value="Genomic_DNA"/>
</dbReference>
<evidence type="ECO:0000313" key="4">
    <source>
        <dbReference type="Proteomes" id="UP000620124"/>
    </source>
</evidence>
<feature type="transmembrane region" description="Helical" evidence="2">
    <location>
        <begin position="20"/>
        <end position="39"/>
    </location>
</feature>
<sequence length="414" mass="46772">MSRTLNLRSWSPDTQILTRVVVGLITPGFWLTVILLALFQYARWNPVSRRYVDRVSFRLLTYALIAHLVFCVTFPVSSLNVRPGWQWQCGLLIFITNLSLMFSAGIFFCIAINLPLVLTLRVDGQKMEKYYVLGIAFTCLVVNLAPYASGNLGWDAVNETCWYRSTDPEAMLRWLIGTQTFWIVLFAAGEVAAFLVIVGYLLSYMLEIRRSQTDSQPQTTDASEASHRPGLTILMFRNIILRVGLYPMVSCVLNISAAVIDLYESQNYVMKHPESTELRWSLNLADLAIYAGRPLIYGLLAVTDPSFIRALRALRHPENESTTQSHDLGRSAMCLSTVIDMPPEEAYCESDECEQDYARQYRAQIRETSAISTLRTTLEEGRDGPLDEGQEQSRMTVNAPAPTQRPSIDVVCHI</sequence>
<evidence type="ECO:0000313" key="3">
    <source>
        <dbReference type="EMBL" id="KAF7354152.1"/>
    </source>
</evidence>
<comment type="caution">
    <text evidence="3">The sequence shown here is derived from an EMBL/GenBank/DDBJ whole genome shotgun (WGS) entry which is preliminary data.</text>
</comment>
<dbReference type="Gene3D" id="1.20.1070.10">
    <property type="entry name" value="Rhodopsin 7-helix transmembrane proteins"/>
    <property type="match status" value="1"/>
</dbReference>
<name>A0A8H6Y7M7_9AGAR</name>
<protein>
    <submittedName>
        <fullName evidence="3">Uncharacterized protein</fullName>
    </submittedName>
</protein>
<keyword evidence="2" id="KW-0812">Transmembrane</keyword>
<evidence type="ECO:0000256" key="2">
    <source>
        <dbReference type="SAM" id="Phobius"/>
    </source>
</evidence>
<proteinExistence type="predicted"/>
<feature type="transmembrane region" description="Helical" evidence="2">
    <location>
        <begin position="91"/>
        <end position="118"/>
    </location>
</feature>
<accession>A0A8H6Y7M7</accession>
<dbReference type="OrthoDB" id="3251871at2759"/>
<organism evidence="3 4">
    <name type="scientific">Mycena venus</name>
    <dbReference type="NCBI Taxonomy" id="2733690"/>
    <lineage>
        <taxon>Eukaryota</taxon>
        <taxon>Fungi</taxon>
        <taxon>Dikarya</taxon>
        <taxon>Basidiomycota</taxon>
        <taxon>Agaricomycotina</taxon>
        <taxon>Agaricomycetes</taxon>
        <taxon>Agaricomycetidae</taxon>
        <taxon>Agaricales</taxon>
        <taxon>Marasmiineae</taxon>
        <taxon>Mycenaceae</taxon>
        <taxon>Mycena</taxon>
    </lineage>
</organism>
<keyword evidence="2" id="KW-0472">Membrane</keyword>
<dbReference type="Proteomes" id="UP000620124">
    <property type="component" value="Unassembled WGS sequence"/>
</dbReference>
<reference evidence="3" key="1">
    <citation type="submission" date="2020-05" db="EMBL/GenBank/DDBJ databases">
        <title>Mycena genomes resolve the evolution of fungal bioluminescence.</title>
        <authorList>
            <person name="Tsai I.J."/>
        </authorList>
    </citation>
    <scope>NUCLEOTIDE SEQUENCE</scope>
    <source>
        <strain evidence="3">CCC161011</strain>
    </source>
</reference>
<feature type="transmembrane region" description="Helical" evidence="2">
    <location>
        <begin position="130"/>
        <end position="148"/>
    </location>
</feature>
<keyword evidence="2" id="KW-1133">Transmembrane helix</keyword>
<feature type="transmembrane region" description="Helical" evidence="2">
    <location>
        <begin position="239"/>
        <end position="260"/>
    </location>
</feature>
<dbReference type="AlphaFoldDB" id="A0A8H6Y7M7"/>
<evidence type="ECO:0000256" key="1">
    <source>
        <dbReference type="SAM" id="MobiDB-lite"/>
    </source>
</evidence>
<keyword evidence="4" id="KW-1185">Reference proteome</keyword>